<keyword evidence="3" id="KW-1185">Reference proteome</keyword>
<gene>
    <name evidence="2" type="ORF">D9613_007460</name>
</gene>
<organism evidence="2 3">
    <name type="scientific">Agrocybe pediades</name>
    <dbReference type="NCBI Taxonomy" id="84607"/>
    <lineage>
        <taxon>Eukaryota</taxon>
        <taxon>Fungi</taxon>
        <taxon>Dikarya</taxon>
        <taxon>Basidiomycota</taxon>
        <taxon>Agaricomycotina</taxon>
        <taxon>Agaricomycetes</taxon>
        <taxon>Agaricomycetidae</taxon>
        <taxon>Agaricales</taxon>
        <taxon>Agaricineae</taxon>
        <taxon>Strophariaceae</taxon>
        <taxon>Agrocybe</taxon>
    </lineage>
</organism>
<proteinExistence type="predicted"/>
<dbReference type="Proteomes" id="UP000521872">
    <property type="component" value="Unassembled WGS sequence"/>
</dbReference>
<evidence type="ECO:0000256" key="1">
    <source>
        <dbReference type="SAM" id="MobiDB-lite"/>
    </source>
</evidence>
<dbReference type="EMBL" id="JAACJL010000045">
    <property type="protein sequence ID" value="KAF4613662.1"/>
    <property type="molecule type" value="Genomic_DNA"/>
</dbReference>
<comment type="caution">
    <text evidence="2">The sequence shown here is derived from an EMBL/GenBank/DDBJ whole genome shotgun (WGS) entry which is preliminary data.</text>
</comment>
<feature type="compositionally biased region" description="Low complexity" evidence="1">
    <location>
        <begin position="42"/>
        <end position="56"/>
    </location>
</feature>
<feature type="region of interest" description="Disordered" evidence="1">
    <location>
        <begin position="1"/>
        <end position="104"/>
    </location>
</feature>
<protein>
    <submittedName>
        <fullName evidence="2">Uncharacterized protein</fullName>
    </submittedName>
</protein>
<accession>A0A8H4VL67</accession>
<feature type="compositionally biased region" description="Low complexity" evidence="1">
    <location>
        <begin position="84"/>
        <end position="99"/>
    </location>
</feature>
<sequence>MPSIITRFKSAFTSPSSRSPDAVSPTSPPPATSPADGNEPLSASSSTSNSSANGNGVQFAPLPSPTRRIVRTRSTPALVDNDKSSSPSTRQTRSRTVSSATFRQRERPGLYQAVRIPSIPGMSRFCETAALSFMAAKKCYFRTRTYQQTFLTSLPFFFPSPV</sequence>
<evidence type="ECO:0000313" key="3">
    <source>
        <dbReference type="Proteomes" id="UP000521872"/>
    </source>
</evidence>
<reference evidence="2 3" key="1">
    <citation type="submission" date="2019-12" db="EMBL/GenBank/DDBJ databases">
        <authorList>
            <person name="Floudas D."/>
            <person name="Bentzer J."/>
            <person name="Ahren D."/>
            <person name="Johansson T."/>
            <person name="Persson P."/>
            <person name="Tunlid A."/>
        </authorList>
    </citation>
    <scope>NUCLEOTIDE SEQUENCE [LARGE SCALE GENOMIC DNA]</scope>
    <source>
        <strain evidence="2 3">CBS 102.39</strain>
    </source>
</reference>
<dbReference type="AlphaFoldDB" id="A0A8H4VL67"/>
<name>A0A8H4VL67_9AGAR</name>
<evidence type="ECO:0000313" key="2">
    <source>
        <dbReference type="EMBL" id="KAF4613662.1"/>
    </source>
</evidence>